<dbReference type="RefSeq" id="WP_135261773.1">
    <property type="nucleotide sequence ID" value="NZ_SMLM01000001.1"/>
</dbReference>
<dbReference type="Proteomes" id="UP000298180">
    <property type="component" value="Unassembled WGS sequence"/>
</dbReference>
<reference evidence="1 2" key="1">
    <citation type="submission" date="2019-03" db="EMBL/GenBank/DDBJ databases">
        <title>Ramlibacter henchirensis DSM 14656, whole genome shotgun sequence.</title>
        <authorList>
            <person name="Zhang X."/>
            <person name="Feng G."/>
            <person name="Zhu H."/>
        </authorList>
    </citation>
    <scope>NUCLEOTIDE SEQUENCE [LARGE SCALE GENOMIC DNA]</scope>
    <source>
        <strain evidence="1 2">DSM 14656</strain>
    </source>
</reference>
<dbReference type="AlphaFoldDB" id="A0A4Z0C3A4"/>
<dbReference type="EMBL" id="SMLM01000001">
    <property type="protein sequence ID" value="TFZ05691.1"/>
    <property type="molecule type" value="Genomic_DNA"/>
</dbReference>
<name>A0A4Z0C3A4_9BURK</name>
<gene>
    <name evidence="1" type="ORF">EZ313_03245</name>
</gene>
<proteinExistence type="predicted"/>
<organism evidence="1 2">
    <name type="scientific">Ramlibacter henchirensis</name>
    <dbReference type="NCBI Taxonomy" id="204072"/>
    <lineage>
        <taxon>Bacteria</taxon>
        <taxon>Pseudomonadati</taxon>
        <taxon>Pseudomonadota</taxon>
        <taxon>Betaproteobacteria</taxon>
        <taxon>Burkholderiales</taxon>
        <taxon>Comamonadaceae</taxon>
        <taxon>Ramlibacter</taxon>
    </lineage>
</organism>
<protein>
    <submittedName>
        <fullName evidence="1">Uncharacterized protein</fullName>
    </submittedName>
</protein>
<evidence type="ECO:0000313" key="1">
    <source>
        <dbReference type="EMBL" id="TFZ05691.1"/>
    </source>
</evidence>
<keyword evidence="2" id="KW-1185">Reference proteome</keyword>
<dbReference type="OrthoDB" id="8907991at2"/>
<sequence length="82" mass="9238">MDLKLQFLESFKVVGTDRQEHKVCAYDRMARNQALPGGEHWESTGVVEYRLEDGRLVEALADGSLRIHGSNVELRHASNQTA</sequence>
<evidence type="ECO:0000313" key="2">
    <source>
        <dbReference type="Proteomes" id="UP000298180"/>
    </source>
</evidence>
<accession>A0A4Z0C3A4</accession>
<comment type="caution">
    <text evidence="1">The sequence shown here is derived from an EMBL/GenBank/DDBJ whole genome shotgun (WGS) entry which is preliminary data.</text>
</comment>